<feature type="transmembrane region" description="Helical" evidence="1">
    <location>
        <begin position="211"/>
        <end position="231"/>
    </location>
</feature>
<protein>
    <submittedName>
        <fullName evidence="3">Peptidoglycan/LPS O-acetylase OafA/YrhL, contains acyltransferase and SGNH-hydrolase domains</fullName>
    </submittedName>
</protein>
<name>A0A1G9LEY9_9BACT</name>
<dbReference type="InterPro" id="IPR050879">
    <property type="entry name" value="Acyltransferase_3"/>
</dbReference>
<organism evidence="3 4">
    <name type="scientific">Catalinimonas alkaloidigena</name>
    <dbReference type="NCBI Taxonomy" id="1075417"/>
    <lineage>
        <taxon>Bacteria</taxon>
        <taxon>Pseudomonadati</taxon>
        <taxon>Bacteroidota</taxon>
        <taxon>Cytophagia</taxon>
        <taxon>Cytophagales</taxon>
        <taxon>Catalimonadaceae</taxon>
        <taxon>Catalinimonas</taxon>
    </lineage>
</organism>
<dbReference type="Proteomes" id="UP000198510">
    <property type="component" value="Unassembled WGS sequence"/>
</dbReference>
<feature type="transmembrane region" description="Helical" evidence="1">
    <location>
        <begin position="298"/>
        <end position="317"/>
    </location>
</feature>
<feature type="transmembrane region" description="Helical" evidence="1">
    <location>
        <begin position="337"/>
        <end position="358"/>
    </location>
</feature>
<feature type="transmembrane region" description="Helical" evidence="1">
    <location>
        <begin position="115"/>
        <end position="136"/>
    </location>
</feature>
<feature type="transmembrane region" description="Helical" evidence="1">
    <location>
        <begin position="21"/>
        <end position="45"/>
    </location>
</feature>
<keyword evidence="3" id="KW-0012">Acyltransferase</keyword>
<dbReference type="GO" id="GO:0000271">
    <property type="term" value="P:polysaccharide biosynthetic process"/>
    <property type="evidence" value="ECO:0007669"/>
    <property type="project" value="TreeGrafter"/>
</dbReference>
<feature type="domain" description="Acyltransferase 3" evidence="2">
    <location>
        <begin position="24"/>
        <end position="353"/>
    </location>
</feature>
<dbReference type="AlphaFoldDB" id="A0A1G9LEY9"/>
<dbReference type="Pfam" id="PF01757">
    <property type="entry name" value="Acyl_transf_3"/>
    <property type="match status" value="1"/>
</dbReference>
<feature type="transmembrane region" description="Helical" evidence="1">
    <location>
        <begin position="76"/>
        <end position="94"/>
    </location>
</feature>
<dbReference type="PANTHER" id="PTHR23028:SF53">
    <property type="entry name" value="ACYL_TRANSF_3 DOMAIN-CONTAINING PROTEIN"/>
    <property type="match status" value="1"/>
</dbReference>
<dbReference type="STRING" id="1075417.SAMN05421823_10724"/>
<keyword evidence="1" id="KW-0812">Transmembrane</keyword>
<dbReference type="GO" id="GO:0016020">
    <property type="term" value="C:membrane"/>
    <property type="evidence" value="ECO:0007669"/>
    <property type="project" value="TreeGrafter"/>
</dbReference>
<feature type="transmembrane region" description="Helical" evidence="1">
    <location>
        <begin position="243"/>
        <end position="261"/>
    </location>
</feature>
<reference evidence="3 4" key="1">
    <citation type="submission" date="2016-10" db="EMBL/GenBank/DDBJ databases">
        <authorList>
            <person name="de Groot N.N."/>
        </authorList>
    </citation>
    <scope>NUCLEOTIDE SEQUENCE [LARGE SCALE GENOMIC DNA]</scope>
    <source>
        <strain evidence="3 4">DSM 25186</strain>
    </source>
</reference>
<evidence type="ECO:0000313" key="4">
    <source>
        <dbReference type="Proteomes" id="UP000198510"/>
    </source>
</evidence>
<accession>A0A1G9LEY9</accession>
<evidence type="ECO:0000256" key="1">
    <source>
        <dbReference type="SAM" id="Phobius"/>
    </source>
</evidence>
<sequence length="384" mass="44717">MKVPFQNILRRLKRETSSGNYLPEVDGLRFLAIAMVLFFHMYWYFVVRHVGTYADALSDYPWLSRVMVNGRQGVELFFVISGFILALPFAGHYLKQKRNVALKQYFLRRVTRLEPPYLLALVILFLASIAVGKYTFAELFPSLLASVVYLHNIIFQQYPLVTVIAWSLEVEVQFYILAPLLATVFALPPWGRRLALLTGILGMPLLQAAVSLPFVSLYNFLQFFLTGFLLADVYLTERVQLPNRGWSIVGGSLLLFSILWLDMHASLWQKSVYPLAIGSFFFLVFAVPFWRKLFSRQVLAVIGGMCYSIYLWHYALISLFGPLLLKKQITAYFLTDFFLYTLLQLIPILVFSSLYFYLIEKPCMRRDWYKHLWFWKSQAYPVNK</sequence>
<proteinExistence type="predicted"/>
<feature type="transmembrane region" description="Helical" evidence="1">
    <location>
        <begin position="148"/>
        <end position="167"/>
    </location>
</feature>
<feature type="transmembrane region" description="Helical" evidence="1">
    <location>
        <begin position="273"/>
        <end position="291"/>
    </location>
</feature>
<dbReference type="PANTHER" id="PTHR23028">
    <property type="entry name" value="ACETYLTRANSFERASE"/>
    <property type="match status" value="1"/>
</dbReference>
<dbReference type="InterPro" id="IPR002656">
    <property type="entry name" value="Acyl_transf_3_dom"/>
</dbReference>
<keyword evidence="4" id="KW-1185">Reference proteome</keyword>
<keyword evidence="3" id="KW-0378">Hydrolase</keyword>
<dbReference type="GO" id="GO:0016747">
    <property type="term" value="F:acyltransferase activity, transferring groups other than amino-acyl groups"/>
    <property type="evidence" value="ECO:0007669"/>
    <property type="project" value="InterPro"/>
</dbReference>
<dbReference type="EMBL" id="FNFO01000007">
    <property type="protein sequence ID" value="SDL60343.1"/>
    <property type="molecule type" value="Genomic_DNA"/>
</dbReference>
<keyword evidence="1" id="KW-1133">Transmembrane helix</keyword>
<evidence type="ECO:0000259" key="2">
    <source>
        <dbReference type="Pfam" id="PF01757"/>
    </source>
</evidence>
<feature type="transmembrane region" description="Helical" evidence="1">
    <location>
        <begin position="174"/>
        <end position="191"/>
    </location>
</feature>
<dbReference type="GO" id="GO:0016787">
    <property type="term" value="F:hydrolase activity"/>
    <property type="evidence" value="ECO:0007669"/>
    <property type="project" value="UniProtKB-KW"/>
</dbReference>
<evidence type="ECO:0000313" key="3">
    <source>
        <dbReference type="EMBL" id="SDL60343.1"/>
    </source>
</evidence>
<keyword evidence="1" id="KW-0472">Membrane</keyword>
<gene>
    <name evidence="3" type="ORF">SAMN05421823_10724</name>
</gene>
<keyword evidence="3" id="KW-0808">Transferase</keyword>